<dbReference type="InterPro" id="IPR010730">
    <property type="entry name" value="HET"/>
</dbReference>
<protein>
    <submittedName>
        <fullName evidence="2">HET-domain-containing protein</fullName>
    </submittedName>
</protein>
<dbReference type="AlphaFoldDB" id="A0A9P4MTP2"/>
<dbReference type="Proteomes" id="UP000799536">
    <property type="component" value="Unassembled WGS sequence"/>
</dbReference>
<organism evidence="2 3">
    <name type="scientific">Delitschia confertaspora ATCC 74209</name>
    <dbReference type="NCBI Taxonomy" id="1513339"/>
    <lineage>
        <taxon>Eukaryota</taxon>
        <taxon>Fungi</taxon>
        <taxon>Dikarya</taxon>
        <taxon>Ascomycota</taxon>
        <taxon>Pezizomycotina</taxon>
        <taxon>Dothideomycetes</taxon>
        <taxon>Pleosporomycetidae</taxon>
        <taxon>Pleosporales</taxon>
        <taxon>Delitschiaceae</taxon>
        <taxon>Delitschia</taxon>
    </lineage>
</organism>
<dbReference type="Pfam" id="PF06985">
    <property type="entry name" value="HET"/>
    <property type="match status" value="1"/>
</dbReference>
<name>A0A9P4MTP2_9PLEO</name>
<gene>
    <name evidence="2" type="ORF">GQ43DRAFT_468104</name>
</gene>
<dbReference type="OrthoDB" id="5135333at2759"/>
<evidence type="ECO:0000313" key="3">
    <source>
        <dbReference type="Proteomes" id="UP000799536"/>
    </source>
</evidence>
<comment type="caution">
    <text evidence="2">The sequence shown here is derived from an EMBL/GenBank/DDBJ whole genome shotgun (WGS) entry which is preliminary data.</text>
</comment>
<sequence length="837" mass="95332">MPIPSPGMEMHGNMDEEEIIGCDETEALWEQEHPPGSGQRHVWRVVANNRNSRVDGKVPVQHAHSIGNMKTSITYLEGTLCKFCQPLLGNTHWLLEGLERSLALRESFSVGYLEDIFQRQHCGLCRAISAALPLPLWGSWLLPKSGNTKLALRINYRSSTSSRTIEIYDEIDAFFRQKLSPGSCGHSLPGYERFFRQGNRSDAISELYFSYPNEVMLDALMGRMRSTSPAEVPTEAAHVTLKRYFSPLKAALEACQTTHHSCTGLMKWAMVPENLLLIDIGRRCIVSADYQSRYLALSYVWGNANMLMTTTTNLDDLKKPWSLKYRARLIPKVIKDAILVVEALGERYLWVDALCIVQDDVVGKHDQIHQMHSIYGQASLTLVAMRGKDANAKLFNPGHISESQESPTTGAYERIVGGQILVARTPWLSPLLSASYYNKRGWTFQERILSTRCLYFTENNVYFQCSETLIDNWGTALEGPSLNTDLHRLNPFLSASKKIYQMNNIKKSTWKHQEQPSRTPFKNEQFLAYANLLSEYTTKQLSYEEDILDAFDGIIQHIFERSSEAAGGLPERDLDMALLWFPERRPFRRSATRTLTLNREKMPCDFPSWSWVGWSGSSIIYPIDCGGEASTWERRQLKSCIGNICISNPGRRKRYLNVHRNLPVREPAVDNEWNKFTSLGDVPNNVCTDILLFSADFVRLDDLQIDPHMHLSSSAAEFDVPPVYGLHDPRGQKCGMVIGHLPIEFSQQERSDLSSFEWILLSQNQDLAFRPQVSKLWSALKQEQFYDVSCFLYDEWVTGNVMLIKWSKNVATRVALGMVHLDAWDRVCRGSKVVRLA</sequence>
<dbReference type="PANTHER" id="PTHR33112">
    <property type="entry name" value="DOMAIN PROTEIN, PUTATIVE-RELATED"/>
    <property type="match status" value="1"/>
</dbReference>
<dbReference type="PANTHER" id="PTHR33112:SF12">
    <property type="entry name" value="HETEROKARYON INCOMPATIBILITY DOMAIN-CONTAINING PROTEIN"/>
    <property type="match status" value="1"/>
</dbReference>
<reference evidence="2" key="1">
    <citation type="journal article" date="2020" name="Stud. Mycol.">
        <title>101 Dothideomycetes genomes: a test case for predicting lifestyles and emergence of pathogens.</title>
        <authorList>
            <person name="Haridas S."/>
            <person name="Albert R."/>
            <person name="Binder M."/>
            <person name="Bloem J."/>
            <person name="Labutti K."/>
            <person name="Salamov A."/>
            <person name="Andreopoulos B."/>
            <person name="Baker S."/>
            <person name="Barry K."/>
            <person name="Bills G."/>
            <person name="Bluhm B."/>
            <person name="Cannon C."/>
            <person name="Castanera R."/>
            <person name="Culley D."/>
            <person name="Daum C."/>
            <person name="Ezra D."/>
            <person name="Gonzalez J."/>
            <person name="Henrissat B."/>
            <person name="Kuo A."/>
            <person name="Liang C."/>
            <person name="Lipzen A."/>
            <person name="Lutzoni F."/>
            <person name="Magnuson J."/>
            <person name="Mondo S."/>
            <person name="Nolan M."/>
            <person name="Ohm R."/>
            <person name="Pangilinan J."/>
            <person name="Park H.-J."/>
            <person name="Ramirez L."/>
            <person name="Alfaro M."/>
            <person name="Sun H."/>
            <person name="Tritt A."/>
            <person name="Yoshinaga Y."/>
            <person name="Zwiers L.-H."/>
            <person name="Turgeon B."/>
            <person name="Goodwin S."/>
            <person name="Spatafora J."/>
            <person name="Crous P."/>
            <person name="Grigoriev I."/>
        </authorList>
    </citation>
    <scope>NUCLEOTIDE SEQUENCE</scope>
    <source>
        <strain evidence="2">ATCC 74209</strain>
    </source>
</reference>
<feature type="domain" description="Heterokaryon incompatibility" evidence="1">
    <location>
        <begin position="294"/>
        <end position="446"/>
    </location>
</feature>
<keyword evidence="3" id="KW-1185">Reference proteome</keyword>
<accession>A0A9P4MTP2</accession>
<evidence type="ECO:0000259" key="1">
    <source>
        <dbReference type="Pfam" id="PF06985"/>
    </source>
</evidence>
<evidence type="ECO:0000313" key="2">
    <source>
        <dbReference type="EMBL" id="KAF2205524.1"/>
    </source>
</evidence>
<proteinExistence type="predicted"/>
<dbReference type="EMBL" id="ML993854">
    <property type="protein sequence ID" value="KAF2205524.1"/>
    <property type="molecule type" value="Genomic_DNA"/>
</dbReference>